<evidence type="ECO:0000256" key="2">
    <source>
        <dbReference type="ARBA" id="ARBA00009634"/>
    </source>
</evidence>
<dbReference type="Gene3D" id="3.40.50.10140">
    <property type="entry name" value="Toll/interleukin-1 receptor homology (TIR) domain"/>
    <property type="match status" value="1"/>
</dbReference>
<keyword evidence="3" id="KW-0433">Leucine-rich repeat</keyword>
<keyword evidence="4 12" id="KW-0812">Transmembrane</keyword>
<dbReference type="InterPro" id="IPR001611">
    <property type="entry name" value="Leu-rich_rpt"/>
</dbReference>
<gene>
    <name evidence="14" type="ORF">CUNI_LOCUS21273</name>
</gene>
<dbReference type="AlphaFoldDB" id="A0A8S4A6K4"/>
<dbReference type="InterPro" id="IPR000157">
    <property type="entry name" value="TIR_dom"/>
</dbReference>
<evidence type="ECO:0000256" key="11">
    <source>
        <dbReference type="SAM" id="MobiDB-lite"/>
    </source>
</evidence>
<evidence type="ECO:0000256" key="5">
    <source>
        <dbReference type="ARBA" id="ARBA00022729"/>
    </source>
</evidence>
<feature type="domain" description="TIR" evidence="13">
    <location>
        <begin position="807"/>
        <end position="949"/>
    </location>
</feature>
<dbReference type="Proteomes" id="UP000678393">
    <property type="component" value="Unassembled WGS sequence"/>
</dbReference>
<dbReference type="EMBL" id="CAJHNH020008452">
    <property type="protein sequence ID" value="CAG5135715.1"/>
    <property type="molecule type" value="Genomic_DNA"/>
</dbReference>
<dbReference type="GO" id="GO:0038023">
    <property type="term" value="F:signaling receptor activity"/>
    <property type="evidence" value="ECO:0007669"/>
    <property type="project" value="TreeGrafter"/>
</dbReference>
<keyword evidence="7 12" id="KW-1133">Transmembrane helix</keyword>
<evidence type="ECO:0000256" key="3">
    <source>
        <dbReference type="ARBA" id="ARBA00022614"/>
    </source>
</evidence>
<dbReference type="Pfam" id="PF13855">
    <property type="entry name" value="LRR_8"/>
    <property type="match status" value="2"/>
</dbReference>
<feature type="transmembrane region" description="Helical" evidence="12">
    <location>
        <begin position="753"/>
        <end position="776"/>
    </location>
</feature>
<keyword evidence="9" id="KW-0675">Receptor</keyword>
<comment type="subcellular location">
    <subcellularLocation>
        <location evidence="1">Membrane</location>
        <topology evidence="1">Single-pass membrane protein</topology>
    </subcellularLocation>
</comment>
<evidence type="ECO:0000256" key="6">
    <source>
        <dbReference type="ARBA" id="ARBA00022737"/>
    </source>
</evidence>
<evidence type="ECO:0000256" key="12">
    <source>
        <dbReference type="SAM" id="Phobius"/>
    </source>
</evidence>
<reference evidence="14" key="1">
    <citation type="submission" date="2021-04" db="EMBL/GenBank/DDBJ databases">
        <authorList>
            <consortium name="Molecular Ecology Group"/>
        </authorList>
    </citation>
    <scope>NUCLEOTIDE SEQUENCE</scope>
</reference>
<protein>
    <recommendedName>
        <fullName evidence="13">TIR domain-containing protein</fullName>
    </recommendedName>
</protein>
<dbReference type="PROSITE" id="PS51450">
    <property type="entry name" value="LRR"/>
    <property type="match status" value="5"/>
</dbReference>
<keyword evidence="15" id="KW-1185">Reference proteome</keyword>
<keyword evidence="5" id="KW-0732">Signal</keyword>
<evidence type="ECO:0000256" key="9">
    <source>
        <dbReference type="ARBA" id="ARBA00023170"/>
    </source>
</evidence>
<dbReference type="PROSITE" id="PS50104">
    <property type="entry name" value="TIR"/>
    <property type="match status" value="1"/>
</dbReference>
<dbReference type="InterPro" id="IPR032675">
    <property type="entry name" value="LRR_dom_sf"/>
</dbReference>
<name>A0A8S4A6K4_9EUPU</name>
<dbReference type="SMART" id="SM00369">
    <property type="entry name" value="LRR_TYP"/>
    <property type="match status" value="8"/>
</dbReference>
<dbReference type="InterPro" id="IPR003591">
    <property type="entry name" value="Leu-rich_rpt_typical-subtyp"/>
</dbReference>
<dbReference type="GO" id="GO:0005886">
    <property type="term" value="C:plasma membrane"/>
    <property type="evidence" value="ECO:0007669"/>
    <property type="project" value="TreeGrafter"/>
</dbReference>
<evidence type="ECO:0000256" key="1">
    <source>
        <dbReference type="ARBA" id="ARBA00004167"/>
    </source>
</evidence>
<feature type="region of interest" description="Disordered" evidence="11">
    <location>
        <begin position="1"/>
        <end position="22"/>
    </location>
</feature>
<evidence type="ECO:0000259" key="13">
    <source>
        <dbReference type="PROSITE" id="PS50104"/>
    </source>
</evidence>
<evidence type="ECO:0000256" key="8">
    <source>
        <dbReference type="ARBA" id="ARBA00023136"/>
    </source>
</evidence>
<proteinExistence type="inferred from homology"/>
<accession>A0A8S4A6K4</accession>
<dbReference type="InterPro" id="IPR035897">
    <property type="entry name" value="Toll_tir_struct_dom_sf"/>
</dbReference>
<dbReference type="SMART" id="SM00255">
    <property type="entry name" value="TIR"/>
    <property type="match status" value="1"/>
</dbReference>
<keyword evidence="6" id="KW-0677">Repeat</keyword>
<dbReference type="OrthoDB" id="1526598at2759"/>
<organism evidence="14 15">
    <name type="scientific">Candidula unifasciata</name>
    <dbReference type="NCBI Taxonomy" id="100452"/>
    <lineage>
        <taxon>Eukaryota</taxon>
        <taxon>Metazoa</taxon>
        <taxon>Spiralia</taxon>
        <taxon>Lophotrochozoa</taxon>
        <taxon>Mollusca</taxon>
        <taxon>Gastropoda</taxon>
        <taxon>Heterobranchia</taxon>
        <taxon>Euthyneura</taxon>
        <taxon>Panpulmonata</taxon>
        <taxon>Eupulmonata</taxon>
        <taxon>Stylommatophora</taxon>
        <taxon>Helicina</taxon>
        <taxon>Helicoidea</taxon>
        <taxon>Geomitridae</taxon>
        <taxon>Candidula</taxon>
    </lineage>
</organism>
<dbReference type="SUPFAM" id="SSF52200">
    <property type="entry name" value="Toll/Interleukin receptor TIR domain"/>
    <property type="match status" value="1"/>
</dbReference>
<evidence type="ECO:0000256" key="4">
    <source>
        <dbReference type="ARBA" id="ARBA00022692"/>
    </source>
</evidence>
<dbReference type="GO" id="GO:0007165">
    <property type="term" value="P:signal transduction"/>
    <property type="evidence" value="ECO:0007669"/>
    <property type="project" value="InterPro"/>
</dbReference>
<dbReference type="PANTHER" id="PTHR24365:SF541">
    <property type="entry name" value="PROTEIN TOLL-RELATED"/>
    <property type="match status" value="1"/>
</dbReference>
<dbReference type="PANTHER" id="PTHR24365">
    <property type="entry name" value="TOLL-LIKE RECEPTOR"/>
    <property type="match status" value="1"/>
</dbReference>
<dbReference type="SUPFAM" id="SSF52047">
    <property type="entry name" value="RNI-like"/>
    <property type="match status" value="1"/>
</dbReference>
<evidence type="ECO:0000256" key="7">
    <source>
        <dbReference type="ARBA" id="ARBA00022989"/>
    </source>
</evidence>
<comment type="similarity">
    <text evidence="2">Belongs to the Toll-like receptor family.</text>
</comment>
<comment type="caution">
    <text evidence="14">The sequence shown here is derived from an EMBL/GenBank/DDBJ whole genome shotgun (WGS) entry which is preliminary data.</text>
</comment>
<keyword evidence="8 12" id="KW-0472">Membrane</keyword>
<sequence>MVEGLASHSEPRQFQYDDDDYDVDEYNDYDDGDNLRSRKWKAPPVDYYRCGKCVCYNSENGLTLHADCQYLLLRQIPDYLSENITDLNLYHNHVSLEFDRLLRYVSLRVLNVSSNAIKELPSCTYINGISLHTLDLSDNLIRTISNNSFLCLPNLRTLYLQKNYIQTVTSLMFTGLNRLQRLDLSQNYLSTIEHNAFNNCRGLKMLNLGNNKNMTYGVKQFNSTIFKPLKQLETFYIQGFISSVGYVYPTAVLLELTNLRELSIDGVGMGRFESNLTALKDMTVLNIGVDGHCAIKVLTEDYFIGFPNLKSVHLFGCKPTKISPLAFAANKLLIHLRYTKTAYVFEELFNSLYGLQNSTLKSLSINLVTKYAKRTACRQLCIDHVKYIKNMHHLEELNLENNLVSLIQYDFLINLPVSLKKLNVRKNTLHYLRTVIKNPATGRLVNLVEIKEDMQSNVVFFEDSGNSLETEEDDVNSQEVVHPAMSKPATCPSSQDNNQPETVQAILPPNLQIYSASQSFHFGEILISRSTVINKLRYFDISNSYITDWGSKLLPEHIEVADFSENFCDSLKVSFFRPNNSLKELHAAGNFLGESFANDIRGEILSRLHQLRYLDLSRNHIQDLPHPFLTGLTNVQVINLSGNNIHSVSLNISSLNKLRFLNVSRNSISWFSRQSLDDLDRINTRHQVSLDLTSNPLPCTCSGLPFIQWLANTKVRILSKDFLTCVNDVNELEPVGDLDARFLSLQKKCVSKVVLILIISFSIAFVFVIALAVWIFRNRWRLHYLRNIAIARLFGFPHRNADEDKQYAYDVHILYSKEDKAFVLGDCLRELEIKRNHKLCVEDRDFLLGTFMTCTITSAVCSSRWTIPLISPDFWANEWGEYGVQMAAMESIHAHRNVLHFLIYKPTPVETMPRSLIKLLKENTFCEYPPDGCDENVKEAFWDELSRTIGHIRQQDIVDGNC</sequence>
<keyword evidence="10" id="KW-0325">Glycoprotein</keyword>
<evidence type="ECO:0000313" key="14">
    <source>
        <dbReference type="EMBL" id="CAG5135715.1"/>
    </source>
</evidence>
<evidence type="ECO:0000313" key="15">
    <source>
        <dbReference type="Proteomes" id="UP000678393"/>
    </source>
</evidence>
<evidence type="ECO:0000256" key="10">
    <source>
        <dbReference type="ARBA" id="ARBA00023180"/>
    </source>
</evidence>
<dbReference type="Gene3D" id="3.80.10.10">
    <property type="entry name" value="Ribonuclease Inhibitor"/>
    <property type="match status" value="2"/>
</dbReference>